<dbReference type="EMBL" id="CAMXCT010006583">
    <property type="protein sequence ID" value="CAI4016408.1"/>
    <property type="molecule type" value="Genomic_DNA"/>
</dbReference>
<evidence type="ECO:0000313" key="1">
    <source>
        <dbReference type="EMBL" id="CAI4016408.1"/>
    </source>
</evidence>
<dbReference type="AlphaFoldDB" id="A0A9P1GKJ4"/>
<evidence type="ECO:0000313" key="3">
    <source>
        <dbReference type="Proteomes" id="UP001152797"/>
    </source>
</evidence>
<dbReference type="EMBL" id="CAMXCT030006583">
    <property type="protein sequence ID" value="CAL4803720.1"/>
    <property type="molecule type" value="Genomic_DNA"/>
</dbReference>
<keyword evidence="2" id="KW-0808">Transferase</keyword>
<gene>
    <name evidence="1" type="ORF">C1SCF055_LOCUS41154</name>
</gene>
<keyword evidence="2" id="KW-0418">Kinase</keyword>
<dbReference type="SUPFAM" id="SSF56112">
    <property type="entry name" value="Protein kinase-like (PK-like)"/>
    <property type="match status" value="1"/>
</dbReference>
<dbReference type="InterPro" id="IPR011009">
    <property type="entry name" value="Kinase-like_dom_sf"/>
</dbReference>
<dbReference type="GO" id="GO:0016301">
    <property type="term" value="F:kinase activity"/>
    <property type="evidence" value="ECO:0007669"/>
    <property type="project" value="UniProtKB-KW"/>
</dbReference>
<accession>A0A9P1GKJ4</accession>
<proteinExistence type="predicted"/>
<dbReference type="Gene3D" id="1.10.510.10">
    <property type="entry name" value="Transferase(Phosphotransferase) domain 1"/>
    <property type="match status" value="1"/>
</dbReference>
<keyword evidence="3" id="KW-1185">Reference proteome</keyword>
<protein>
    <submittedName>
        <fullName evidence="2">Serine/threonine-protein kinase/receptor</fullName>
    </submittedName>
</protein>
<dbReference type="OrthoDB" id="4062651at2759"/>
<sequence length="131" mass="15001">DCSLDMFSFGRIAFFVSAKKLPLPKLSIEQLMEMAKMPEFVAMSWPEERSDLQRLCQERICPQCLESDPRNRSTAEETLTLFRTPRDLESRSCPSWTSVLQAVEMSDVRSGYLSTINASMVERKKKTSTPL</sequence>
<reference evidence="2 3" key="2">
    <citation type="submission" date="2024-05" db="EMBL/GenBank/DDBJ databases">
        <authorList>
            <person name="Chen Y."/>
            <person name="Shah S."/>
            <person name="Dougan E. K."/>
            <person name="Thang M."/>
            <person name="Chan C."/>
        </authorList>
    </citation>
    <scope>NUCLEOTIDE SEQUENCE [LARGE SCALE GENOMIC DNA]</scope>
</reference>
<dbReference type="Proteomes" id="UP001152797">
    <property type="component" value="Unassembled WGS sequence"/>
</dbReference>
<name>A0A9P1GKJ4_9DINO</name>
<organism evidence="1">
    <name type="scientific">Cladocopium goreaui</name>
    <dbReference type="NCBI Taxonomy" id="2562237"/>
    <lineage>
        <taxon>Eukaryota</taxon>
        <taxon>Sar</taxon>
        <taxon>Alveolata</taxon>
        <taxon>Dinophyceae</taxon>
        <taxon>Suessiales</taxon>
        <taxon>Symbiodiniaceae</taxon>
        <taxon>Cladocopium</taxon>
    </lineage>
</organism>
<reference evidence="1" key="1">
    <citation type="submission" date="2022-10" db="EMBL/GenBank/DDBJ databases">
        <authorList>
            <person name="Chen Y."/>
            <person name="Dougan E. K."/>
            <person name="Chan C."/>
            <person name="Rhodes N."/>
            <person name="Thang M."/>
        </authorList>
    </citation>
    <scope>NUCLEOTIDE SEQUENCE</scope>
</reference>
<comment type="caution">
    <text evidence="1">The sequence shown here is derived from an EMBL/GenBank/DDBJ whole genome shotgun (WGS) entry which is preliminary data.</text>
</comment>
<dbReference type="EMBL" id="CAMXCT020006583">
    <property type="protein sequence ID" value="CAL1169783.1"/>
    <property type="molecule type" value="Genomic_DNA"/>
</dbReference>
<evidence type="ECO:0000313" key="2">
    <source>
        <dbReference type="EMBL" id="CAL4803720.1"/>
    </source>
</evidence>
<feature type="non-terminal residue" evidence="1">
    <location>
        <position position="1"/>
    </location>
</feature>